<dbReference type="Gene3D" id="3.20.20.450">
    <property type="entry name" value="EAL domain"/>
    <property type="match status" value="1"/>
</dbReference>
<keyword evidence="5" id="KW-1185">Reference proteome</keyword>
<organism evidence="4 5">
    <name type="scientific">Candidatus Venteria ishoeyi</name>
    <dbReference type="NCBI Taxonomy" id="1899563"/>
    <lineage>
        <taxon>Bacteria</taxon>
        <taxon>Pseudomonadati</taxon>
        <taxon>Pseudomonadota</taxon>
        <taxon>Gammaproteobacteria</taxon>
        <taxon>Thiotrichales</taxon>
        <taxon>Thiotrichaceae</taxon>
        <taxon>Venteria</taxon>
    </lineage>
</organism>
<dbReference type="CDD" id="cd01948">
    <property type="entry name" value="EAL"/>
    <property type="match status" value="1"/>
</dbReference>
<dbReference type="CDD" id="cd01949">
    <property type="entry name" value="GGDEF"/>
    <property type="match status" value="1"/>
</dbReference>
<dbReference type="InterPro" id="IPR000160">
    <property type="entry name" value="GGDEF_dom"/>
</dbReference>
<dbReference type="Pfam" id="PF05226">
    <property type="entry name" value="CHASE2"/>
    <property type="match status" value="1"/>
</dbReference>
<dbReference type="SUPFAM" id="SSF141868">
    <property type="entry name" value="EAL domain-like"/>
    <property type="match status" value="1"/>
</dbReference>
<evidence type="ECO:0000313" key="5">
    <source>
        <dbReference type="Proteomes" id="UP000236724"/>
    </source>
</evidence>
<dbReference type="SMART" id="SM00267">
    <property type="entry name" value="GGDEF"/>
    <property type="match status" value="1"/>
</dbReference>
<dbReference type="PROSITE" id="PS50887">
    <property type="entry name" value="GGDEF"/>
    <property type="match status" value="1"/>
</dbReference>
<dbReference type="SUPFAM" id="SSF55073">
    <property type="entry name" value="Nucleotide cyclase"/>
    <property type="match status" value="1"/>
</dbReference>
<keyword evidence="1" id="KW-1133">Transmembrane helix</keyword>
<accession>A0A1H6F3B0</accession>
<feature type="transmembrane region" description="Helical" evidence="1">
    <location>
        <begin position="376"/>
        <end position="395"/>
    </location>
</feature>
<dbReference type="InterPro" id="IPR043128">
    <property type="entry name" value="Rev_trsase/Diguanyl_cyclase"/>
</dbReference>
<name>A0A1H6F3B0_9GAMM</name>
<dbReference type="RefSeq" id="WP_103918687.1">
    <property type="nucleotide sequence ID" value="NZ_FMSV02000072.1"/>
</dbReference>
<reference evidence="4 5" key="1">
    <citation type="submission" date="2016-10" db="EMBL/GenBank/DDBJ databases">
        <authorList>
            <person name="de Groot N.N."/>
        </authorList>
    </citation>
    <scope>NUCLEOTIDE SEQUENCE [LARGE SCALE GENOMIC DNA]</scope>
    <source>
        <strain evidence="4">MBHS1</strain>
    </source>
</reference>
<dbReference type="PANTHER" id="PTHR33121:SF70">
    <property type="entry name" value="SIGNALING PROTEIN YKOW"/>
    <property type="match status" value="1"/>
</dbReference>
<dbReference type="InterPro" id="IPR029787">
    <property type="entry name" value="Nucleotide_cyclase"/>
</dbReference>
<dbReference type="InterPro" id="IPR050706">
    <property type="entry name" value="Cyclic-di-GMP_PDE-like"/>
</dbReference>
<dbReference type="Proteomes" id="UP000236724">
    <property type="component" value="Unassembled WGS sequence"/>
</dbReference>
<dbReference type="SMART" id="SM01080">
    <property type="entry name" value="CHASE2"/>
    <property type="match status" value="1"/>
</dbReference>
<feature type="domain" description="EAL" evidence="2">
    <location>
        <begin position="612"/>
        <end position="880"/>
    </location>
</feature>
<dbReference type="InterPro" id="IPR001633">
    <property type="entry name" value="EAL_dom"/>
</dbReference>
<proteinExistence type="predicted"/>
<dbReference type="Pfam" id="PF00563">
    <property type="entry name" value="EAL"/>
    <property type="match status" value="1"/>
</dbReference>
<dbReference type="PROSITE" id="PS50883">
    <property type="entry name" value="EAL"/>
    <property type="match status" value="1"/>
</dbReference>
<feature type="transmembrane region" description="Helical" evidence="1">
    <location>
        <begin position="30"/>
        <end position="51"/>
    </location>
</feature>
<evidence type="ECO:0000313" key="4">
    <source>
        <dbReference type="EMBL" id="SEH04647.1"/>
    </source>
</evidence>
<dbReference type="InterPro" id="IPR007890">
    <property type="entry name" value="CHASE2"/>
</dbReference>
<evidence type="ECO:0000259" key="2">
    <source>
        <dbReference type="PROSITE" id="PS50883"/>
    </source>
</evidence>
<keyword evidence="1" id="KW-0812">Transmembrane</keyword>
<dbReference type="Gene3D" id="3.30.70.270">
    <property type="match status" value="1"/>
</dbReference>
<feature type="transmembrane region" description="Helical" evidence="1">
    <location>
        <begin position="352"/>
        <end position="369"/>
    </location>
</feature>
<evidence type="ECO:0000256" key="1">
    <source>
        <dbReference type="SAM" id="Phobius"/>
    </source>
</evidence>
<feature type="domain" description="GGDEF" evidence="3">
    <location>
        <begin position="464"/>
        <end position="603"/>
    </location>
</feature>
<dbReference type="AlphaFoldDB" id="A0A1H6F3B0"/>
<feature type="transmembrane region" description="Helical" evidence="1">
    <location>
        <begin position="401"/>
        <end position="419"/>
    </location>
</feature>
<dbReference type="NCBIfam" id="TIGR00254">
    <property type="entry name" value="GGDEF"/>
    <property type="match status" value="1"/>
</dbReference>
<evidence type="ECO:0000259" key="3">
    <source>
        <dbReference type="PROSITE" id="PS50887"/>
    </source>
</evidence>
<sequence length="884" mass="99754">MQKSIKKIFSSHLFIKIHHFLFRSEHFRGISVTVASFVLVFLLLGGNQLGWFQSIELKMYDWMMRQRPALAPDPRLLIISISEADIQKHNSWPLSDAVVAQTLKIIADHKPTAIGLDIYRDVPHPPGQAALLEQLQASNVYSVFKVGKENTHVPPPKGVDSSHFGFSDLVLDSDRVLRRNLLYLSDYGKTQYSLALRLTMYYLWQQGVVMKNNPKNPEEFKLGDLTVVKLTQNAGGYRTFDNNAGYQTLLSYRSKGAIAREVSLSDVLDGKLKAEWVKDKIVLIGTTAPSEKDMYFTPFTGQTTDGMVPGVMIHAHAISQLLTGALDTPQQRGNWPLRYQAIFDFLPEWAEALWIVLWLLSGVLLGWFIKQLIRQFIFFSIAGGLLLLIGLGFFIQGIWLPVASAFLAFSLALISVITIRRAYLALYDNLTGLPNRTLFSQQLRKAQYGPIFSWLRKKTSGKQIELAVLLLDLERFKVINAVLGPETGDRLLQAFAERLCTQNHLFNQKNPQVRSYLARVGGTEFALLLHRPLNSENTLAFAKKIQHHIMQPFQVQTQDIFTYTNIGIALYHGETDRALLRDAHAAMNRAKALAKNTPEIFEDATGMDEIEHFQVESDLRRSVRRYQVGFGFTQGTVVDFPVYYQPVVSLKTGKIAGFEALVRWRHPDKGLVSPIKFIAIAEETGLIVSIGEWVLIEACRQAQRWKDQYPEYEDLILSVNLSGKQFEQTDLTERVTRALENSGLAPHSLKLEITESMMMKDLSTTEAALERLKALDIQLSIDDFGTGYSSLAYLTQFPTNTLKIDKAFITNMTLSSQDRTIVRTITSLAHDLKMDVTAEGIEEPEQFKHLRSLGCEYGQGYLFAKPLPVEEAEALLASNPIFSP</sequence>
<dbReference type="InterPro" id="IPR035919">
    <property type="entry name" value="EAL_sf"/>
</dbReference>
<dbReference type="EMBL" id="FMSV02000072">
    <property type="protein sequence ID" value="SEH04647.1"/>
    <property type="molecule type" value="Genomic_DNA"/>
</dbReference>
<keyword evidence="1" id="KW-0472">Membrane</keyword>
<gene>
    <name evidence="4" type="primary">cph2_1</name>
    <name evidence="4" type="ORF">MBHS_00496</name>
</gene>
<dbReference type="SMART" id="SM00052">
    <property type="entry name" value="EAL"/>
    <property type="match status" value="1"/>
</dbReference>
<dbReference type="GO" id="GO:0071111">
    <property type="term" value="F:cyclic-guanylate-specific phosphodiesterase activity"/>
    <property type="evidence" value="ECO:0007669"/>
    <property type="project" value="InterPro"/>
</dbReference>
<protein>
    <submittedName>
        <fullName evidence="4">Phytochrome-like protein cph2</fullName>
    </submittedName>
</protein>
<dbReference type="PANTHER" id="PTHR33121">
    <property type="entry name" value="CYCLIC DI-GMP PHOSPHODIESTERASE PDEF"/>
    <property type="match status" value="1"/>
</dbReference>
<dbReference type="Pfam" id="PF00990">
    <property type="entry name" value="GGDEF"/>
    <property type="match status" value="1"/>
</dbReference>